<dbReference type="SUPFAM" id="SSF82861">
    <property type="entry name" value="Mechanosensitive channel protein MscS (YggB), transmembrane region"/>
    <property type="match status" value="1"/>
</dbReference>
<comment type="similarity">
    <text evidence="2 7">Belongs to the MscS (TC 1.A.23) family.</text>
</comment>
<keyword evidence="5 7" id="KW-1133">Transmembrane helix</keyword>
<comment type="function">
    <text evidence="7">Mechanosensitive channel that participates in the regulation of osmotic pressure changes within the cell, opening in response to stretch forces in the membrane lipid bilayer, without the need for other proteins. Contributes to normal resistance to hypoosmotic shock. Forms an ion channel of 1.0 nanosiemens conductance with a slight preference for anions.</text>
</comment>
<keyword evidence="7" id="KW-0997">Cell inner membrane</keyword>
<dbReference type="InterPro" id="IPR011066">
    <property type="entry name" value="MscS_channel_C_sf"/>
</dbReference>
<organism evidence="11 12">
    <name type="scientific">Cognatilysobacter bugurensis</name>
    <dbReference type="NCBI Taxonomy" id="543356"/>
    <lineage>
        <taxon>Bacteria</taxon>
        <taxon>Pseudomonadati</taxon>
        <taxon>Pseudomonadota</taxon>
        <taxon>Gammaproteobacteria</taxon>
        <taxon>Lysobacterales</taxon>
        <taxon>Lysobacteraceae</taxon>
        <taxon>Cognatilysobacter</taxon>
    </lineage>
</organism>
<keyword evidence="7" id="KW-0407">Ion channel</keyword>
<feature type="region of interest" description="Disordered" evidence="8">
    <location>
        <begin position="295"/>
        <end position="342"/>
    </location>
</feature>
<feature type="transmembrane region" description="Helical" evidence="7">
    <location>
        <begin position="82"/>
        <end position="100"/>
    </location>
</feature>
<dbReference type="InterPro" id="IPR011014">
    <property type="entry name" value="MscS_channel_TM-2"/>
</dbReference>
<dbReference type="Pfam" id="PF00924">
    <property type="entry name" value="MS_channel_2nd"/>
    <property type="match status" value="1"/>
</dbReference>
<dbReference type="Gene3D" id="2.30.30.60">
    <property type="match status" value="1"/>
</dbReference>
<feature type="domain" description="Mechanosensitive ion channel MscS C-terminal" evidence="10">
    <location>
        <begin position="199"/>
        <end position="281"/>
    </location>
</feature>
<evidence type="ECO:0000256" key="3">
    <source>
        <dbReference type="ARBA" id="ARBA00022475"/>
    </source>
</evidence>
<evidence type="ECO:0000313" key="12">
    <source>
        <dbReference type="Proteomes" id="UP000646426"/>
    </source>
</evidence>
<dbReference type="InterPro" id="IPR023408">
    <property type="entry name" value="MscS_beta-dom_sf"/>
</dbReference>
<evidence type="ECO:0000256" key="2">
    <source>
        <dbReference type="ARBA" id="ARBA00008017"/>
    </source>
</evidence>
<evidence type="ECO:0000259" key="9">
    <source>
        <dbReference type="Pfam" id="PF00924"/>
    </source>
</evidence>
<keyword evidence="7" id="KW-0406">Ion transport</keyword>
<keyword evidence="6 7" id="KW-0472">Membrane</keyword>
<comment type="caution">
    <text evidence="7">Lacks conserved residue(s) required for the propagation of feature annotation.</text>
</comment>
<dbReference type="PANTHER" id="PTHR30221">
    <property type="entry name" value="SMALL-CONDUCTANCE MECHANOSENSITIVE CHANNEL"/>
    <property type="match status" value="1"/>
</dbReference>
<name>A0A918SU75_9GAMM</name>
<sequence>MKSWEAVNSASAGLAGVEPDVGNAWDTVDAMVDGFFALLPNIAIAAVVILVFWIVAKVIQKVVARATANREDGNLATVLSRLVYWGLLILGLLVAITIIVPSMTPGKLVSTLGIGGVAIAFAFKDIFQNLLAGILILLQKPFRVGDEITSGAYTGTVEAIETRATWIKTYDGIRVIVPNSQIYQEPVSVITAYDMVRSEYDVGIGYGDDIGQALEVALDTLKGIDGILDDPGPDVLVWELAGSTVNLRLRWWTNPKRANVVVKHSEVLRKVAEAMGAANIDLPFPTRVVLLHDQTEATDGDRTKQREGWPAGDSPPPARTVAGALIQAAEQAPAQQGDKPAT</sequence>
<dbReference type="InterPro" id="IPR006685">
    <property type="entry name" value="MscS_channel_2nd"/>
</dbReference>
<evidence type="ECO:0000256" key="6">
    <source>
        <dbReference type="ARBA" id="ARBA00023136"/>
    </source>
</evidence>
<feature type="compositionally biased region" description="Basic and acidic residues" evidence="8">
    <location>
        <begin position="295"/>
        <end position="307"/>
    </location>
</feature>
<dbReference type="InterPro" id="IPR008910">
    <property type="entry name" value="MSC_TM_helix"/>
</dbReference>
<keyword evidence="7" id="KW-0813">Transport</keyword>
<comment type="subcellular location">
    <subcellularLocation>
        <location evidence="7">Cell inner membrane</location>
        <topology evidence="7">Multi-pass membrane protein</topology>
    </subcellularLocation>
    <subcellularLocation>
        <location evidence="1">Cell membrane</location>
        <topology evidence="1">Multi-pass membrane protein</topology>
    </subcellularLocation>
</comment>
<dbReference type="Proteomes" id="UP000646426">
    <property type="component" value="Unassembled WGS sequence"/>
</dbReference>
<gene>
    <name evidence="11" type="ORF">GCM10007067_05720</name>
</gene>
<reference evidence="11" key="2">
    <citation type="submission" date="2020-09" db="EMBL/GenBank/DDBJ databases">
        <authorList>
            <person name="Sun Q."/>
            <person name="Kim S."/>
        </authorList>
    </citation>
    <scope>NUCLEOTIDE SEQUENCE</scope>
    <source>
        <strain evidence="11">KCTC 23077</strain>
    </source>
</reference>
<dbReference type="Pfam" id="PF05552">
    <property type="entry name" value="MS_channel_1st_1"/>
    <property type="match status" value="1"/>
</dbReference>
<feature type="transmembrane region" description="Helical" evidence="7">
    <location>
        <begin position="35"/>
        <end position="56"/>
    </location>
</feature>
<dbReference type="Pfam" id="PF21082">
    <property type="entry name" value="MS_channel_3rd"/>
    <property type="match status" value="1"/>
</dbReference>
<dbReference type="SUPFAM" id="SSF82689">
    <property type="entry name" value="Mechanosensitive channel protein MscS (YggB), C-terminal domain"/>
    <property type="match status" value="1"/>
</dbReference>
<protein>
    <recommendedName>
        <fullName evidence="7">Small-conductance mechanosensitive channel</fullName>
    </recommendedName>
</protein>
<keyword evidence="12" id="KW-1185">Reference proteome</keyword>
<dbReference type="InterPro" id="IPR049278">
    <property type="entry name" value="MS_channel_C"/>
</dbReference>
<dbReference type="Gene3D" id="1.10.287.1260">
    <property type="match status" value="1"/>
</dbReference>
<dbReference type="RefSeq" id="WP_189453122.1">
    <property type="nucleotide sequence ID" value="NZ_BMYD01000001.1"/>
</dbReference>
<feature type="transmembrane region" description="Helical" evidence="7">
    <location>
        <begin position="112"/>
        <end position="138"/>
    </location>
</feature>
<dbReference type="GO" id="GO:0008381">
    <property type="term" value="F:mechanosensitive monoatomic ion channel activity"/>
    <property type="evidence" value="ECO:0007669"/>
    <property type="project" value="InterPro"/>
</dbReference>
<dbReference type="InterPro" id="IPR010920">
    <property type="entry name" value="LSM_dom_sf"/>
</dbReference>
<dbReference type="GO" id="GO:0005886">
    <property type="term" value="C:plasma membrane"/>
    <property type="evidence" value="ECO:0007669"/>
    <property type="project" value="UniProtKB-SubCell"/>
</dbReference>
<comment type="subunit">
    <text evidence="7">Homoheptamer.</text>
</comment>
<evidence type="ECO:0000256" key="4">
    <source>
        <dbReference type="ARBA" id="ARBA00022692"/>
    </source>
</evidence>
<proteinExistence type="inferred from homology"/>
<dbReference type="PANTHER" id="PTHR30221:SF1">
    <property type="entry name" value="SMALL-CONDUCTANCE MECHANOSENSITIVE CHANNEL"/>
    <property type="match status" value="1"/>
</dbReference>
<evidence type="ECO:0000256" key="8">
    <source>
        <dbReference type="SAM" id="MobiDB-lite"/>
    </source>
</evidence>
<evidence type="ECO:0000313" key="11">
    <source>
        <dbReference type="EMBL" id="GHA72108.1"/>
    </source>
</evidence>
<evidence type="ECO:0000259" key="10">
    <source>
        <dbReference type="Pfam" id="PF21082"/>
    </source>
</evidence>
<dbReference type="InterPro" id="IPR045275">
    <property type="entry name" value="MscS_archaea/bacteria_type"/>
</dbReference>
<comment type="caution">
    <text evidence="11">The sequence shown here is derived from an EMBL/GenBank/DDBJ whole genome shotgun (WGS) entry which is preliminary data.</text>
</comment>
<evidence type="ECO:0000256" key="1">
    <source>
        <dbReference type="ARBA" id="ARBA00004651"/>
    </source>
</evidence>
<feature type="domain" description="Mechanosensitive ion channel MscS" evidence="9">
    <location>
        <begin position="125"/>
        <end position="187"/>
    </location>
</feature>
<evidence type="ECO:0000256" key="5">
    <source>
        <dbReference type="ARBA" id="ARBA00022989"/>
    </source>
</evidence>
<keyword evidence="4 7" id="KW-0812">Transmembrane</keyword>
<accession>A0A918SU75</accession>
<dbReference type="AlphaFoldDB" id="A0A918SU75"/>
<dbReference type="EMBL" id="BMYD01000001">
    <property type="protein sequence ID" value="GHA72108.1"/>
    <property type="molecule type" value="Genomic_DNA"/>
</dbReference>
<reference evidence="11" key="1">
    <citation type="journal article" date="2014" name="Int. J. Syst. Evol. Microbiol.">
        <title>Complete genome sequence of Corynebacterium casei LMG S-19264T (=DSM 44701T), isolated from a smear-ripened cheese.</title>
        <authorList>
            <consortium name="US DOE Joint Genome Institute (JGI-PGF)"/>
            <person name="Walter F."/>
            <person name="Albersmeier A."/>
            <person name="Kalinowski J."/>
            <person name="Ruckert C."/>
        </authorList>
    </citation>
    <scope>NUCLEOTIDE SEQUENCE</scope>
    <source>
        <strain evidence="11">KCTC 23077</strain>
    </source>
</reference>
<dbReference type="SUPFAM" id="SSF50182">
    <property type="entry name" value="Sm-like ribonucleoproteins"/>
    <property type="match status" value="1"/>
</dbReference>
<dbReference type="Gene3D" id="3.30.70.100">
    <property type="match status" value="1"/>
</dbReference>
<evidence type="ECO:0000256" key="7">
    <source>
        <dbReference type="RuleBase" id="RU369025"/>
    </source>
</evidence>
<keyword evidence="3" id="KW-1003">Cell membrane</keyword>